<dbReference type="EMBL" id="NIDE01000014">
    <property type="protein sequence ID" value="OWK37761.1"/>
    <property type="molecule type" value="Genomic_DNA"/>
</dbReference>
<gene>
    <name evidence="1" type="ORF">FRUB_06881</name>
</gene>
<dbReference type="InterPro" id="IPR045534">
    <property type="entry name" value="DUF6428"/>
</dbReference>
<accession>A0A225D875</accession>
<proteinExistence type="predicted"/>
<dbReference type="AlphaFoldDB" id="A0A225D875"/>
<evidence type="ECO:0000313" key="2">
    <source>
        <dbReference type="Proteomes" id="UP000214646"/>
    </source>
</evidence>
<dbReference type="Pfam" id="PF20001">
    <property type="entry name" value="DUF6428"/>
    <property type="match status" value="1"/>
</dbReference>
<sequence length="143" mass="15610">MRLMNVKEFGQMLADNPDASLNVMLPGGEFVPEHFHVTEVGRVDKKFIDCGGTRRESLSCSLQVWVANDTDHRLNSTKLNKIMKSAATFVNDDMPLVVEYGSETITTYPLGDVEVTPNGLLLVLGTKPTACLAMDKCGVQGCC</sequence>
<evidence type="ECO:0000313" key="1">
    <source>
        <dbReference type="EMBL" id="OWK37761.1"/>
    </source>
</evidence>
<keyword evidence="2" id="KW-1185">Reference proteome</keyword>
<name>A0A225D875_9BACT</name>
<protein>
    <submittedName>
        <fullName evidence="1">Uncharacterized protein</fullName>
    </submittedName>
</protein>
<reference evidence="2" key="1">
    <citation type="submission" date="2017-06" db="EMBL/GenBank/DDBJ databases">
        <title>Genome analysis of Fimbriiglobus ruber SP5, the first member of the order Planctomycetales with confirmed chitinolytic capability.</title>
        <authorList>
            <person name="Ravin N.V."/>
            <person name="Rakitin A.L."/>
            <person name="Ivanova A.A."/>
            <person name="Beletsky A.V."/>
            <person name="Kulichevskaya I.S."/>
            <person name="Mardanov A.V."/>
            <person name="Dedysh S.N."/>
        </authorList>
    </citation>
    <scope>NUCLEOTIDE SEQUENCE [LARGE SCALE GENOMIC DNA]</scope>
    <source>
        <strain evidence="2">SP5</strain>
    </source>
</reference>
<comment type="caution">
    <text evidence="1">The sequence shown here is derived from an EMBL/GenBank/DDBJ whole genome shotgun (WGS) entry which is preliminary data.</text>
</comment>
<dbReference type="Proteomes" id="UP000214646">
    <property type="component" value="Unassembled WGS sequence"/>
</dbReference>
<organism evidence="1 2">
    <name type="scientific">Fimbriiglobus ruber</name>
    <dbReference type="NCBI Taxonomy" id="1908690"/>
    <lineage>
        <taxon>Bacteria</taxon>
        <taxon>Pseudomonadati</taxon>
        <taxon>Planctomycetota</taxon>
        <taxon>Planctomycetia</taxon>
        <taxon>Gemmatales</taxon>
        <taxon>Gemmataceae</taxon>
        <taxon>Fimbriiglobus</taxon>
    </lineage>
</organism>